<sequence length="375" mass="40990">MKINKIYLYLSIGLTVRFLLLPLLHHENLILQIFTIIIIFIAGIYLIRGTAEIISQSTGILKDRTGLAGGLLQALGTAFPDMVIGVVSALLSLKAAATDKTLAINLAIIAASTTFGSNIYNILHAAYCLLRQNIANRKNKIIPMFPFLKNGANVKPFSQHKVKPPLTAIESSLTILTFLSLLTTMVALSMVLFGKVSDIENFFSGTLYQLSRPIGIVILLLSLLILYMFRKNHQSEPVSEEGNPYLHSHTLLIWLELIGAGIIILLAAESLVETMRVFSELTHFPYVLTGIATAFIGCLGEMIVIHHLTVHPQGRIADAITGVAIDNIVTTMGASFIAILGGIFLGSDALIIIFVLILFSNTLLMYQITNLKQHL</sequence>
<dbReference type="Proteomes" id="UP000034581">
    <property type="component" value="Unassembled WGS sequence"/>
</dbReference>
<keyword evidence="1" id="KW-1133">Transmembrane helix</keyword>
<feature type="transmembrane region" description="Helical" evidence="1">
    <location>
        <begin position="316"/>
        <end position="343"/>
    </location>
</feature>
<feature type="transmembrane region" description="Helical" evidence="1">
    <location>
        <begin position="173"/>
        <end position="193"/>
    </location>
</feature>
<comment type="caution">
    <text evidence="2">The sequence shown here is derived from an EMBL/GenBank/DDBJ whole genome shotgun (WGS) entry which is preliminary data.</text>
</comment>
<protein>
    <submittedName>
        <fullName evidence="2">Uncharacterized protein</fullName>
    </submittedName>
</protein>
<evidence type="ECO:0000313" key="3">
    <source>
        <dbReference type="Proteomes" id="UP000034581"/>
    </source>
</evidence>
<feature type="transmembrane region" description="Helical" evidence="1">
    <location>
        <begin position="30"/>
        <end position="47"/>
    </location>
</feature>
<gene>
    <name evidence="2" type="ORF">UR67_C0002G0157</name>
</gene>
<feature type="transmembrane region" description="Helical" evidence="1">
    <location>
        <begin position="251"/>
        <end position="272"/>
    </location>
</feature>
<evidence type="ECO:0000313" key="2">
    <source>
        <dbReference type="EMBL" id="KKP70037.1"/>
    </source>
</evidence>
<feature type="transmembrane region" description="Helical" evidence="1">
    <location>
        <begin position="67"/>
        <end position="91"/>
    </location>
</feature>
<accession>A0A0G0ERQ1</accession>
<reference evidence="2 3" key="1">
    <citation type="journal article" date="2015" name="Nature">
        <title>rRNA introns, odd ribosomes, and small enigmatic genomes across a large radiation of phyla.</title>
        <authorList>
            <person name="Brown C.T."/>
            <person name="Hug L.A."/>
            <person name="Thomas B.C."/>
            <person name="Sharon I."/>
            <person name="Castelle C.J."/>
            <person name="Singh A."/>
            <person name="Wilkins M.J."/>
            <person name="Williams K.H."/>
            <person name="Banfield J.F."/>
        </authorList>
    </citation>
    <scope>NUCLEOTIDE SEQUENCE [LARGE SCALE GENOMIC DNA]</scope>
</reference>
<feature type="transmembrane region" description="Helical" evidence="1">
    <location>
        <begin position="284"/>
        <end position="304"/>
    </location>
</feature>
<dbReference type="AlphaFoldDB" id="A0A0G0ERQ1"/>
<dbReference type="STRING" id="1618350.UR67_C0002G0157"/>
<keyword evidence="1" id="KW-0472">Membrane</keyword>
<name>A0A0G0ERQ1_UNCC3</name>
<proteinExistence type="predicted"/>
<evidence type="ECO:0000256" key="1">
    <source>
        <dbReference type="SAM" id="Phobius"/>
    </source>
</evidence>
<feature type="transmembrane region" description="Helical" evidence="1">
    <location>
        <begin position="7"/>
        <end position="24"/>
    </location>
</feature>
<dbReference type="EMBL" id="LBQB01000002">
    <property type="protein sequence ID" value="KKP70037.1"/>
    <property type="molecule type" value="Genomic_DNA"/>
</dbReference>
<feature type="transmembrane region" description="Helical" evidence="1">
    <location>
        <begin position="349"/>
        <end position="368"/>
    </location>
</feature>
<feature type="transmembrane region" description="Helical" evidence="1">
    <location>
        <begin position="213"/>
        <end position="230"/>
    </location>
</feature>
<feature type="transmembrane region" description="Helical" evidence="1">
    <location>
        <begin position="103"/>
        <end position="130"/>
    </location>
</feature>
<organism evidence="2 3">
    <name type="scientific">candidate division CPR3 bacterium GW2011_GWF2_35_18</name>
    <dbReference type="NCBI Taxonomy" id="1618350"/>
    <lineage>
        <taxon>Bacteria</taxon>
        <taxon>Bacteria division CPR3</taxon>
    </lineage>
</organism>
<keyword evidence="1" id="KW-0812">Transmembrane</keyword>